<dbReference type="NCBIfam" id="TIGR01557">
    <property type="entry name" value="myb_SHAQKYF"/>
    <property type="match status" value="1"/>
</dbReference>
<evidence type="ECO:0000256" key="3">
    <source>
        <dbReference type="ARBA" id="ARBA00023125"/>
    </source>
</evidence>
<feature type="region of interest" description="Disordered" evidence="6">
    <location>
        <begin position="1"/>
        <end position="25"/>
    </location>
</feature>
<dbReference type="GO" id="GO:0045893">
    <property type="term" value="P:positive regulation of DNA-templated transcription"/>
    <property type="evidence" value="ECO:0007669"/>
    <property type="project" value="InterPro"/>
</dbReference>
<dbReference type="HOGENOM" id="CLU_036354_0_0_1"/>
<reference evidence="7" key="1">
    <citation type="journal article" date="2011" name="PLoS Biol.">
        <title>Gene gain and loss during evolution of obligate parasitism in the white rust pathogen of Arabidopsis thaliana.</title>
        <authorList>
            <person name="Kemen E."/>
            <person name="Gardiner A."/>
            <person name="Schultz-Larsen T."/>
            <person name="Kemen A.C."/>
            <person name="Balmuth A.L."/>
            <person name="Robert-Seilaniantz A."/>
            <person name="Bailey K."/>
            <person name="Holub E."/>
            <person name="Studholme D.J."/>
            <person name="Maclean D."/>
            <person name="Jones J.D."/>
        </authorList>
    </citation>
    <scope>NUCLEOTIDE SEQUENCE</scope>
</reference>
<keyword evidence="3" id="KW-0238">DNA-binding</keyword>
<dbReference type="AlphaFoldDB" id="F0WVI5"/>
<dbReference type="InterPro" id="IPR006447">
    <property type="entry name" value="Myb_dom_plants"/>
</dbReference>
<dbReference type="EMBL" id="FR824342">
    <property type="protein sequence ID" value="CCA25427.1"/>
    <property type="molecule type" value="Genomic_DNA"/>
</dbReference>
<feature type="region of interest" description="Disordered" evidence="6">
    <location>
        <begin position="180"/>
        <end position="201"/>
    </location>
</feature>
<sequence>MLLADTSTSSNTSTSKYSSSSTNSESAICESSTSSVSVSDFMTDADQSMSSIRSISSESTNSKTHNSVKVKKNTKSCCPSAPSYSSRHSLSTSGHRKYERKTKRFVWPEELHRLFVAAIFDVGLKNASPKALLLLMQSTGSANELTTEHLKSHLQKFRMNYERSRQEFLHIYYEQNVPTESKQCAKQQSPKNQTKEKDSSKTACHPMVVCHTGASRKRPRHWEACLPLHVYAPHNHIRQSRSTMSPRLPKCVHLDVNAAMDGAHVAKSLERDETEDFRVFRADKRPISFANEQLHPSESSIINTTSSHLPSHIPQRTICHSKHMDESLFDRNRQDLCQNSQTCGRIADHNTQEANEEILESKSRETINADAFSIDTEEDRAGLLTSEDAQRHEYDGDVESDPQWSILSSLLSPNLTVTNDNQFVSNDPAFLADSAEVSIDHDRAFTTAAERNAILASEPFMLNQDTSDVQTRMHLAMHAQMNLHRKMLSRKVAVSQHIWDDNQKKPVLAPASSMQACSCEETDPTEWAQSTLPSTTSVVQNKEIRPDMASSAKTNLDDKSTVSTQFDTQTSKSDAFFNEREDLEVRAPLLASSRPHATLKGYECDSSTPSIDGFSAPNPLSTHSIDDIPEDVLDLHRWGTLDLDVSFSDDDLFGFLKA</sequence>
<dbReference type="InterPro" id="IPR009057">
    <property type="entry name" value="Homeodomain-like_sf"/>
</dbReference>
<dbReference type="PANTHER" id="PTHR31312:SF1">
    <property type="entry name" value="TRANSCRIPTION ACTIVATOR GLK1"/>
    <property type="match status" value="1"/>
</dbReference>
<evidence type="ECO:0000256" key="5">
    <source>
        <dbReference type="ARBA" id="ARBA00023242"/>
    </source>
</evidence>
<proteinExistence type="predicted"/>
<evidence type="ECO:0000256" key="4">
    <source>
        <dbReference type="ARBA" id="ARBA00023163"/>
    </source>
</evidence>
<feature type="compositionally biased region" description="Polar residues" evidence="6">
    <location>
        <begin position="180"/>
        <end position="192"/>
    </location>
</feature>
<dbReference type="GO" id="GO:0003677">
    <property type="term" value="F:DNA binding"/>
    <property type="evidence" value="ECO:0007669"/>
    <property type="project" value="UniProtKB-KW"/>
</dbReference>
<accession>F0WVI5</accession>
<keyword evidence="4" id="KW-0804">Transcription</keyword>
<evidence type="ECO:0000313" key="7">
    <source>
        <dbReference type="EMBL" id="CCA25427.1"/>
    </source>
</evidence>
<dbReference type="GO" id="GO:0005634">
    <property type="term" value="C:nucleus"/>
    <property type="evidence" value="ECO:0007669"/>
    <property type="project" value="UniProtKB-SubCell"/>
</dbReference>
<comment type="subcellular location">
    <subcellularLocation>
        <location evidence="1">Nucleus</location>
    </subcellularLocation>
</comment>
<name>F0WVI5_9STRA</name>
<dbReference type="Gene3D" id="1.10.10.60">
    <property type="entry name" value="Homeodomain-like"/>
    <property type="match status" value="1"/>
</dbReference>
<reference evidence="7" key="2">
    <citation type="submission" date="2011-02" db="EMBL/GenBank/DDBJ databases">
        <authorList>
            <person name="MacLean D."/>
        </authorList>
    </citation>
    <scope>NUCLEOTIDE SEQUENCE</scope>
</reference>
<keyword evidence="2" id="KW-0805">Transcription regulation</keyword>
<dbReference type="InterPro" id="IPR044825">
    <property type="entry name" value="GLK1/2-like"/>
</dbReference>
<evidence type="ECO:0000256" key="2">
    <source>
        <dbReference type="ARBA" id="ARBA00023015"/>
    </source>
</evidence>
<feature type="compositionally biased region" description="Low complexity" evidence="6">
    <location>
        <begin position="50"/>
        <end position="62"/>
    </location>
</feature>
<feature type="region of interest" description="Disordered" evidence="6">
    <location>
        <begin position="548"/>
        <end position="567"/>
    </location>
</feature>
<feature type="compositionally biased region" description="Polar residues" evidence="6">
    <location>
        <begin position="82"/>
        <end position="93"/>
    </location>
</feature>
<protein>
    <submittedName>
        <fullName evidence="7">Uncharacterized protein AlNc14C297G10320</fullName>
    </submittedName>
</protein>
<dbReference type="PANTHER" id="PTHR31312">
    <property type="entry name" value="TRANSCRIPTION ACTIVATOR GLK1"/>
    <property type="match status" value="1"/>
</dbReference>
<dbReference type="FunFam" id="1.10.10.60:FF:000007">
    <property type="entry name" value="Two-component response regulator"/>
    <property type="match status" value="1"/>
</dbReference>
<dbReference type="GO" id="GO:0003700">
    <property type="term" value="F:DNA-binding transcription factor activity"/>
    <property type="evidence" value="ECO:0007669"/>
    <property type="project" value="InterPro"/>
</dbReference>
<gene>
    <name evidence="7" type="primary">AlNc14C297G10320</name>
    <name evidence="7" type="ORF">ALNC14_115710</name>
</gene>
<evidence type="ECO:0000256" key="1">
    <source>
        <dbReference type="ARBA" id="ARBA00004123"/>
    </source>
</evidence>
<dbReference type="SUPFAM" id="SSF46689">
    <property type="entry name" value="Homeodomain-like"/>
    <property type="match status" value="1"/>
</dbReference>
<evidence type="ECO:0000256" key="6">
    <source>
        <dbReference type="SAM" id="MobiDB-lite"/>
    </source>
</evidence>
<organism evidence="7">
    <name type="scientific">Albugo laibachii Nc14</name>
    <dbReference type="NCBI Taxonomy" id="890382"/>
    <lineage>
        <taxon>Eukaryota</taxon>
        <taxon>Sar</taxon>
        <taxon>Stramenopiles</taxon>
        <taxon>Oomycota</taxon>
        <taxon>Peronosporomycetes</taxon>
        <taxon>Albuginales</taxon>
        <taxon>Albuginaceae</taxon>
        <taxon>Albugo</taxon>
    </lineage>
</organism>
<feature type="region of interest" description="Disordered" evidence="6">
    <location>
        <begin position="50"/>
        <end position="95"/>
    </location>
</feature>
<keyword evidence="5" id="KW-0539">Nucleus</keyword>